<feature type="transmembrane region" description="Helical" evidence="1">
    <location>
        <begin position="81"/>
        <end position="105"/>
    </location>
</feature>
<keyword evidence="1" id="KW-0812">Transmembrane</keyword>
<evidence type="ECO:0000313" key="2">
    <source>
        <dbReference type="EMBL" id="QAA22201.1"/>
    </source>
</evidence>
<dbReference type="EMBL" id="CP025688">
    <property type="protein sequence ID" value="QAA22201.1"/>
    <property type="molecule type" value="Genomic_DNA"/>
</dbReference>
<accession>A0ABX5Q6D3</accession>
<evidence type="ECO:0000313" key="3">
    <source>
        <dbReference type="Proteomes" id="UP000285882"/>
    </source>
</evidence>
<dbReference type="RefSeq" id="WP_028976064.1">
    <property type="nucleotide sequence ID" value="NZ_AP021853.1"/>
</dbReference>
<reference evidence="2 3" key="1">
    <citation type="submission" date="2018-01" db="EMBL/GenBank/DDBJ databases">
        <title>Complete genome sequencing of Sporolactobacillus terrae DLG3.</title>
        <authorList>
            <person name="Nam Y.-D."/>
            <person name="Kang J."/>
            <person name="Chung W.-H."/>
        </authorList>
    </citation>
    <scope>NUCLEOTIDE SEQUENCE [LARGE SCALE GENOMIC DNA]</scope>
    <source>
        <strain evidence="2 3">DLG3</strain>
    </source>
</reference>
<feature type="transmembrane region" description="Helical" evidence="1">
    <location>
        <begin position="125"/>
        <end position="145"/>
    </location>
</feature>
<evidence type="ECO:0000256" key="1">
    <source>
        <dbReference type="SAM" id="Phobius"/>
    </source>
</evidence>
<proteinExistence type="predicted"/>
<gene>
    <name evidence="2" type="ORF">C0674_06000</name>
</gene>
<name>A0ABX5Q6D3_9BACL</name>
<keyword evidence="1" id="KW-0472">Membrane</keyword>
<sequence>MFFIVGTLLIAAVFFNQLREKPLTAKLYRQPLALLLCAGLSLSTMHPLPLIDWCMMITTLGFSFILGLIQGRYTPLLNRDGAWYLARSLMSVFVWFLSIPIRSILKFISIHYLALTPSLNGSSSFIVYFIFIAGFLFGRYSMLLLRYPSLLKNVEKNEQKLKRLRSAR</sequence>
<evidence type="ECO:0008006" key="4">
    <source>
        <dbReference type="Google" id="ProtNLM"/>
    </source>
</evidence>
<protein>
    <recommendedName>
        <fullName evidence="4">DUF1453 domain-containing protein</fullName>
    </recommendedName>
</protein>
<keyword evidence="3" id="KW-1185">Reference proteome</keyword>
<feature type="transmembrane region" description="Helical" evidence="1">
    <location>
        <begin position="50"/>
        <end position="69"/>
    </location>
</feature>
<organism evidence="2 3">
    <name type="scientific">Sporolactobacillus terrae</name>
    <dbReference type="NCBI Taxonomy" id="269673"/>
    <lineage>
        <taxon>Bacteria</taxon>
        <taxon>Bacillati</taxon>
        <taxon>Bacillota</taxon>
        <taxon>Bacilli</taxon>
        <taxon>Bacillales</taxon>
        <taxon>Sporolactobacillaceae</taxon>
        <taxon>Sporolactobacillus</taxon>
    </lineage>
</organism>
<dbReference type="Proteomes" id="UP000285882">
    <property type="component" value="Chromosome"/>
</dbReference>
<keyword evidence="1" id="KW-1133">Transmembrane helix</keyword>